<evidence type="ECO:0000256" key="8">
    <source>
        <dbReference type="SAM" id="Phobius"/>
    </source>
</evidence>
<keyword evidence="4" id="KW-1003">Cell membrane</keyword>
<gene>
    <name evidence="9" type="ORF">SAMN02745136_02762</name>
</gene>
<feature type="transmembrane region" description="Helical" evidence="8">
    <location>
        <begin position="6"/>
        <end position="25"/>
    </location>
</feature>
<evidence type="ECO:0000256" key="4">
    <source>
        <dbReference type="ARBA" id="ARBA00022475"/>
    </source>
</evidence>
<evidence type="ECO:0000256" key="7">
    <source>
        <dbReference type="ARBA" id="ARBA00023136"/>
    </source>
</evidence>
<dbReference type="Pfam" id="PF03547">
    <property type="entry name" value="Mem_trans"/>
    <property type="match status" value="1"/>
</dbReference>
<feature type="transmembrane region" description="Helical" evidence="8">
    <location>
        <begin position="68"/>
        <end position="89"/>
    </location>
</feature>
<protein>
    <recommendedName>
        <fullName evidence="11">AEC family transporter</fullName>
    </recommendedName>
</protein>
<evidence type="ECO:0000313" key="9">
    <source>
        <dbReference type="EMBL" id="SHK55184.1"/>
    </source>
</evidence>
<dbReference type="STRING" id="1121322.SAMN02745136_02762"/>
<dbReference type="OrthoDB" id="9798064at2"/>
<evidence type="ECO:0008006" key="11">
    <source>
        <dbReference type="Google" id="ProtNLM"/>
    </source>
</evidence>
<feature type="transmembrane region" description="Helical" evidence="8">
    <location>
        <begin position="188"/>
        <end position="207"/>
    </location>
</feature>
<evidence type="ECO:0000256" key="5">
    <source>
        <dbReference type="ARBA" id="ARBA00022692"/>
    </source>
</evidence>
<dbReference type="GO" id="GO:0005886">
    <property type="term" value="C:plasma membrane"/>
    <property type="evidence" value="ECO:0007669"/>
    <property type="project" value="UniProtKB-SubCell"/>
</dbReference>
<comment type="subcellular location">
    <subcellularLocation>
        <location evidence="1">Cell membrane</location>
        <topology evidence="1">Multi-pass membrane protein</topology>
    </subcellularLocation>
</comment>
<keyword evidence="3" id="KW-0813">Transport</keyword>
<reference evidence="9 10" key="1">
    <citation type="submission" date="2016-11" db="EMBL/GenBank/DDBJ databases">
        <authorList>
            <person name="Jaros S."/>
            <person name="Januszkiewicz K."/>
            <person name="Wedrychowicz H."/>
        </authorList>
    </citation>
    <scope>NUCLEOTIDE SEQUENCE [LARGE SCALE GENOMIC DNA]</scope>
    <source>
        <strain evidence="9 10">DSM 15929</strain>
    </source>
</reference>
<dbReference type="PANTHER" id="PTHR36838:SF1">
    <property type="entry name" value="SLR1864 PROTEIN"/>
    <property type="match status" value="1"/>
</dbReference>
<dbReference type="RefSeq" id="WP_073276873.1">
    <property type="nucleotide sequence ID" value="NZ_FRAC01000013.1"/>
</dbReference>
<feature type="transmembrane region" description="Helical" evidence="8">
    <location>
        <begin position="219"/>
        <end position="241"/>
    </location>
</feature>
<comment type="similarity">
    <text evidence="2">Belongs to the auxin efflux carrier (TC 2.A.69) family.</text>
</comment>
<keyword evidence="10" id="KW-1185">Reference proteome</keyword>
<proteinExistence type="inferred from homology"/>
<dbReference type="InterPro" id="IPR004776">
    <property type="entry name" value="Mem_transp_PIN-like"/>
</dbReference>
<organism evidence="9 10">
    <name type="scientific">Anaerocolumna jejuensis DSM 15929</name>
    <dbReference type="NCBI Taxonomy" id="1121322"/>
    <lineage>
        <taxon>Bacteria</taxon>
        <taxon>Bacillati</taxon>
        <taxon>Bacillota</taxon>
        <taxon>Clostridia</taxon>
        <taxon>Lachnospirales</taxon>
        <taxon>Lachnospiraceae</taxon>
        <taxon>Anaerocolumna</taxon>
    </lineage>
</organism>
<sequence>MALGLILLRQILIMFILMAVGFFLYRNKKISIQGNRELGTLLLYIILPASIIKSFITEFTREKLDSLLISLLMAALALAVAILVSRIAFGNKYKVEHFGAAFSNAGFIGIPLVKAVVGEAGIFYLAAFVALLNILQWTYGAAVMSGSKEAISVKKLVTNPIGAALGIGLVIFILPIKMPAIFTETLSMVAGMTAPVAMIVLGVYLGQMEGRELFQGKEAFACTLLRLVVIPLLTFGVLSLFPKDFLAIKLAVLTAAAAPVGSNAAIFAQLNGLKYTDAVKNVALSTIFSIVTMPIILGIGAVVWK</sequence>
<feature type="transmembrane region" description="Helical" evidence="8">
    <location>
        <begin position="247"/>
        <end position="270"/>
    </location>
</feature>
<evidence type="ECO:0000256" key="1">
    <source>
        <dbReference type="ARBA" id="ARBA00004651"/>
    </source>
</evidence>
<feature type="transmembrane region" description="Helical" evidence="8">
    <location>
        <begin position="98"/>
        <end position="117"/>
    </location>
</feature>
<accession>A0A1M6TE87</accession>
<dbReference type="GO" id="GO:0055085">
    <property type="term" value="P:transmembrane transport"/>
    <property type="evidence" value="ECO:0007669"/>
    <property type="project" value="InterPro"/>
</dbReference>
<keyword evidence="7 8" id="KW-0472">Membrane</keyword>
<dbReference type="AlphaFoldDB" id="A0A1M6TE87"/>
<evidence type="ECO:0000313" key="10">
    <source>
        <dbReference type="Proteomes" id="UP000184386"/>
    </source>
</evidence>
<dbReference type="Proteomes" id="UP000184386">
    <property type="component" value="Unassembled WGS sequence"/>
</dbReference>
<name>A0A1M6TE87_9FIRM</name>
<feature type="transmembrane region" description="Helical" evidence="8">
    <location>
        <begin position="123"/>
        <end position="144"/>
    </location>
</feature>
<evidence type="ECO:0000256" key="3">
    <source>
        <dbReference type="ARBA" id="ARBA00022448"/>
    </source>
</evidence>
<keyword evidence="5 8" id="KW-0812">Transmembrane</keyword>
<dbReference type="PANTHER" id="PTHR36838">
    <property type="entry name" value="AUXIN EFFLUX CARRIER FAMILY PROTEIN"/>
    <property type="match status" value="1"/>
</dbReference>
<evidence type="ECO:0000256" key="2">
    <source>
        <dbReference type="ARBA" id="ARBA00010145"/>
    </source>
</evidence>
<feature type="transmembrane region" description="Helical" evidence="8">
    <location>
        <begin position="156"/>
        <end position="176"/>
    </location>
</feature>
<keyword evidence="6 8" id="KW-1133">Transmembrane helix</keyword>
<feature type="transmembrane region" description="Helical" evidence="8">
    <location>
        <begin position="37"/>
        <end position="56"/>
    </location>
</feature>
<feature type="transmembrane region" description="Helical" evidence="8">
    <location>
        <begin position="282"/>
        <end position="304"/>
    </location>
</feature>
<evidence type="ECO:0000256" key="6">
    <source>
        <dbReference type="ARBA" id="ARBA00022989"/>
    </source>
</evidence>
<dbReference type="InterPro" id="IPR038770">
    <property type="entry name" value="Na+/solute_symporter_sf"/>
</dbReference>
<dbReference type="Gene3D" id="1.20.1530.20">
    <property type="match status" value="1"/>
</dbReference>
<dbReference type="EMBL" id="FRAC01000013">
    <property type="protein sequence ID" value="SHK55184.1"/>
    <property type="molecule type" value="Genomic_DNA"/>
</dbReference>